<evidence type="ECO:0000313" key="3">
    <source>
        <dbReference type="EMBL" id="KLJ09019.1"/>
    </source>
</evidence>
<comment type="caution">
    <text evidence="3">The sequence shown here is derived from an EMBL/GenBank/DDBJ whole genome shotgun (WGS) entry which is preliminary data.</text>
</comment>
<dbReference type="Proteomes" id="UP000053573">
    <property type="component" value="Unassembled WGS sequence"/>
</dbReference>
<evidence type="ECO:0000256" key="2">
    <source>
        <dbReference type="SAM" id="Phobius"/>
    </source>
</evidence>
<keyword evidence="2" id="KW-0812">Transmembrane</keyword>
<keyword evidence="4" id="KW-1185">Reference proteome</keyword>
<feature type="transmembrane region" description="Helical" evidence="2">
    <location>
        <begin position="65"/>
        <end position="85"/>
    </location>
</feature>
<feature type="region of interest" description="Disordered" evidence="1">
    <location>
        <begin position="17"/>
        <end position="59"/>
    </location>
</feature>
<name>A0A0H1BC38_9EURO</name>
<keyword evidence="2" id="KW-1133">Transmembrane helix</keyword>
<sequence>MVDRSKIRTSKHLFNRLPSFRPSAPSNPPRISHPTFTSLTKPSLNVQKSPSLGNNDGKNAPSTGVVALLCLILKTANALSAHWLYLLLYPEQHLQ</sequence>
<organism evidence="3 4">
    <name type="scientific">Blastomyces silverae</name>
    <dbReference type="NCBI Taxonomy" id="2060906"/>
    <lineage>
        <taxon>Eukaryota</taxon>
        <taxon>Fungi</taxon>
        <taxon>Dikarya</taxon>
        <taxon>Ascomycota</taxon>
        <taxon>Pezizomycotina</taxon>
        <taxon>Eurotiomycetes</taxon>
        <taxon>Eurotiomycetidae</taxon>
        <taxon>Onygenales</taxon>
        <taxon>Ajellomycetaceae</taxon>
        <taxon>Blastomyces</taxon>
    </lineage>
</organism>
<dbReference type="AlphaFoldDB" id="A0A0H1BC38"/>
<keyword evidence="2" id="KW-0472">Membrane</keyword>
<evidence type="ECO:0000313" key="4">
    <source>
        <dbReference type="Proteomes" id="UP000053573"/>
    </source>
</evidence>
<gene>
    <name evidence="3" type="ORF">EMPG_15550</name>
</gene>
<accession>A0A0H1BC38</accession>
<reference evidence="4" key="1">
    <citation type="journal article" date="2015" name="PLoS Genet.">
        <title>The dynamic genome and transcriptome of the human fungal pathogen Blastomyces and close relative Emmonsia.</title>
        <authorList>
            <person name="Munoz J.F."/>
            <person name="Gauthier G.M."/>
            <person name="Desjardins C.A."/>
            <person name="Gallo J.E."/>
            <person name="Holder J."/>
            <person name="Sullivan T.D."/>
            <person name="Marty A.J."/>
            <person name="Carmen J.C."/>
            <person name="Chen Z."/>
            <person name="Ding L."/>
            <person name="Gujja S."/>
            <person name="Magrini V."/>
            <person name="Misas E."/>
            <person name="Mitreva M."/>
            <person name="Priest M."/>
            <person name="Saif S."/>
            <person name="Whiston E.A."/>
            <person name="Young S."/>
            <person name="Zeng Q."/>
            <person name="Goldman W.E."/>
            <person name="Mardis E.R."/>
            <person name="Taylor J.W."/>
            <person name="McEwen J.G."/>
            <person name="Clay O.K."/>
            <person name="Klein B.S."/>
            <person name="Cuomo C.A."/>
        </authorList>
    </citation>
    <scope>NUCLEOTIDE SEQUENCE [LARGE SCALE GENOMIC DNA]</scope>
    <source>
        <strain evidence="4">UAMH 139</strain>
    </source>
</reference>
<feature type="compositionally biased region" description="Polar residues" evidence="1">
    <location>
        <begin position="34"/>
        <end position="59"/>
    </location>
</feature>
<evidence type="ECO:0000256" key="1">
    <source>
        <dbReference type="SAM" id="MobiDB-lite"/>
    </source>
</evidence>
<proteinExistence type="predicted"/>
<dbReference type="EMBL" id="LDEV01002465">
    <property type="protein sequence ID" value="KLJ09019.1"/>
    <property type="molecule type" value="Genomic_DNA"/>
</dbReference>
<protein>
    <submittedName>
        <fullName evidence="3">Uncharacterized protein</fullName>
    </submittedName>
</protein>